<dbReference type="Proteomes" id="UP000183832">
    <property type="component" value="Unassembled WGS sequence"/>
</dbReference>
<accession>A0A1J1IDU3</accession>
<reference evidence="1 2" key="1">
    <citation type="submission" date="2015-04" db="EMBL/GenBank/DDBJ databases">
        <authorList>
            <person name="Syromyatnikov M.Y."/>
            <person name="Popov V.N."/>
        </authorList>
    </citation>
    <scope>NUCLEOTIDE SEQUENCE [LARGE SCALE GENOMIC DNA]</scope>
</reference>
<evidence type="ECO:0000313" key="1">
    <source>
        <dbReference type="EMBL" id="CRK97724.1"/>
    </source>
</evidence>
<name>A0A1J1IDU3_9DIPT</name>
<proteinExistence type="predicted"/>
<gene>
    <name evidence="1" type="ORF">CLUMA_CG011104</name>
</gene>
<dbReference type="EMBL" id="CVRI01000047">
    <property type="protein sequence ID" value="CRK97724.1"/>
    <property type="molecule type" value="Genomic_DNA"/>
</dbReference>
<dbReference type="AlphaFoldDB" id="A0A1J1IDU3"/>
<organism evidence="1 2">
    <name type="scientific">Clunio marinus</name>
    <dbReference type="NCBI Taxonomy" id="568069"/>
    <lineage>
        <taxon>Eukaryota</taxon>
        <taxon>Metazoa</taxon>
        <taxon>Ecdysozoa</taxon>
        <taxon>Arthropoda</taxon>
        <taxon>Hexapoda</taxon>
        <taxon>Insecta</taxon>
        <taxon>Pterygota</taxon>
        <taxon>Neoptera</taxon>
        <taxon>Endopterygota</taxon>
        <taxon>Diptera</taxon>
        <taxon>Nematocera</taxon>
        <taxon>Chironomoidea</taxon>
        <taxon>Chironomidae</taxon>
        <taxon>Clunio</taxon>
    </lineage>
</organism>
<keyword evidence="2" id="KW-1185">Reference proteome</keyword>
<evidence type="ECO:0000313" key="2">
    <source>
        <dbReference type="Proteomes" id="UP000183832"/>
    </source>
</evidence>
<sequence>MFHGADLNPYINLFSNITSEMFRLFRSLLDALCKCKQLDEIQEEYMKNDSSESSYTMMSGILTLVQKDLLFASSKLRIRNRIVNL</sequence>
<protein>
    <submittedName>
        <fullName evidence="1">CLUMA_CG011104, isoform A</fullName>
    </submittedName>
</protein>